<proteinExistence type="predicted"/>
<feature type="chain" id="PRO_5045054574" evidence="5">
    <location>
        <begin position="21"/>
        <end position="204"/>
    </location>
</feature>
<gene>
    <name evidence="7" type="ORF">QNI19_30255</name>
</gene>
<dbReference type="SUPFAM" id="SSF46626">
    <property type="entry name" value="Cytochrome c"/>
    <property type="match status" value="1"/>
</dbReference>
<feature type="signal peptide" evidence="5">
    <location>
        <begin position="1"/>
        <end position="20"/>
    </location>
</feature>
<dbReference type="PANTHER" id="PTHR35008:SF8">
    <property type="entry name" value="ALCOHOL DEHYDROGENASE CYTOCHROME C SUBUNIT"/>
    <property type="match status" value="1"/>
</dbReference>
<dbReference type="EMBL" id="JASJOT010000030">
    <property type="protein sequence ID" value="MDJ1497260.1"/>
    <property type="molecule type" value="Genomic_DNA"/>
</dbReference>
<dbReference type="InterPro" id="IPR009056">
    <property type="entry name" value="Cyt_c-like_dom"/>
</dbReference>
<comment type="caution">
    <text evidence="7">The sequence shown here is derived from an EMBL/GenBank/DDBJ whole genome shotgun (WGS) entry which is preliminary data.</text>
</comment>
<evidence type="ECO:0000259" key="6">
    <source>
        <dbReference type="PROSITE" id="PS51007"/>
    </source>
</evidence>
<evidence type="ECO:0000256" key="4">
    <source>
        <dbReference type="PROSITE-ProRule" id="PRU00433"/>
    </source>
</evidence>
<feature type="domain" description="Cytochrome c" evidence="6">
    <location>
        <begin position="85"/>
        <end position="167"/>
    </location>
</feature>
<reference evidence="7 8" key="1">
    <citation type="submission" date="2023-05" db="EMBL/GenBank/DDBJ databases">
        <authorList>
            <person name="Zhang X."/>
        </authorList>
    </citation>
    <scope>NUCLEOTIDE SEQUENCE [LARGE SCALE GENOMIC DNA]</scope>
    <source>
        <strain evidence="7 8">DM2B3-1</strain>
    </source>
</reference>
<evidence type="ECO:0000313" key="7">
    <source>
        <dbReference type="EMBL" id="MDJ1497260.1"/>
    </source>
</evidence>
<evidence type="ECO:0000256" key="1">
    <source>
        <dbReference type="ARBA" id="ARBA00022617"/>
    </source>
</evidence>
<keyword evidence="3 4" id="KW-0408">Iron</keyword>
<evidence type="ECO:0000313" key="8">
    <source>
        <dbReference type="Proteomes" id="UP001228581"/>
    </source>
</evidence>
<dbReference type="InterPro" id="IPR051459">
    <property type="entry name" value="Cytochrome_c-type_DH"/>
</dbReference>
<sequence length="204" mass="22303">MSKYTYIVFVASLCLGLVHWACSRPGVQTAAHTAVNTERAKDSVTMDSVHWPESFSLGHVATEAEIQAWDIDVRPDGKGLPAGSGNFVDGQQLYTAKCAVCHGKTGKEGPNNQLVGGTDVKEKTIGNYWPYSTTLFDYIRRAMPFNQPGSLSDKEVYSLTAFLLAANRIIDSTTVINAETLPKIQMPAQKYFVPDDRKGGAEVR</sequence>
<evidence type="ECO:0000256" key="5">
    <source>
        <dbReference type="SAM" id="SignalP"/>
    </source>
</evidence>
<dbReference type="RefSeq" id="WP_314002702.1">
    <property type="nucleotide sequence ID" value="NZ_JASJOT010000030.1"/>
</dbReference>
<keyword evidence="2 4" id="KW-0479">Metal-binding</keyword>
<name>A0ABT7CU77_9BACT</name>
<keyword evidence="1 4" id="KW-0349">Heme</keyword>
<organism evidence="7 8">
    <name type="scientific">Xanthocytophaga flava</name>
    <dbReference type="NCBI Taxonomy" id="3048013"/>
    <lineage>
        <taxon>Bacteria</taxon>
        <taxon>Pseudomonadati</taxon>
        <taxon>Bacteroidota</taxon>
        <taxon>Cytophagia</taxon>
        <taxon>Cytophagales</taxon>
        <taxon>Rhodocytophagaceae</taxon>
        <taxon>Xanthocytophaga</taxon>
    </lineage>
</organism>
<dbReference type="Proteomes" id="UP001228581">
    <property type="component" value="Unassembled WGS sequence"/>
</dbReference>
<dbReference type="InterPro" id="IPR036909">
    <property type="entry name" value="Cyt_c-like_dom_sf"/>
</dbReference>
<keyword evidence="8" id="KW-1185">Reference proteome</keyword>
<dbReference type="PROSITE" id="PS51007">
    <property type="entry name" value="CYTC"/>
    <property type="match status" value="1"/>
</dbReference>
<keyword evidence="5" id="KW-0732">Signal</keyword>
<evidence type="ECO:0000256" key="3">
    <source>
        <dbReference type="ARBA" id="ARBA00023004"/>
    </source>
</evidence>
<protein>
    <submittedName>
        <fullName evidence="7">Cytochrome c</fullName>
    </submittedName>
</protein>
<evidence type="ECO:0000256" key="2">
    <source>
        <dbReference type="ARBA" id="ARBA00022723"/>
    </source>
</evidence>
<accession>A0ABT7CU77</accession>
<dbReference type="Pfam" id="PF13442">
    <property type="entry name" value="Cytochrome_CBB3"/>
    <property type="match status" value="1"/>
</dbReference>
<dbReference type="PANTHER" id="PTHR35008">
    <property type="entry name" value="BLL4482 PROTEIN-RELATED"/>
    <property type="match status" value="1"/>
</dbReference>
<dbReference type="Gene3D" id="1.10.760.10">
    <property type="entry name" value="Cytochrome c-like domain"/>
    <property type="match status" value="1"/>
</dbReference>